<dbReference type="InterPro" id="IPR027558">
    <property type="entry name" value="Pre_pil_HX9DG_C"/>
</dbReference>
<name>A0A2S8GB06_9BACT</name>
<feature type="chain" id="PRO_5015642708" description="DUF1559 domain-containing protein" evidence="1">
    <location>
        <begin position="28"/>
        <end position="570"/>
    </location>
</feature>
<feature type="domain" description="DUF1559" evidence="2">
    <location>
        <begin position="357"/>
        <end position="514"/>
    </location>
</feature>
<dbReference type="Pfam" id="PF07596">
    <property type="entry name" value="SBP_bac_10"/>
    <property type="match status" value="1"/>
</dbReference>
<dbReference type="Gene3D" id="3.30.700.10">
    <property type="entry name" value="Glycoprotein, Type 4 Pilin"/>
    <property type="match status" value="1"/>
</dbReference>
<accession>A0A2S8GB06</accession>
<dbReference type="Proteomes" id="UP000237819">
    <property type="component" value="Unassembled WGS sequence"/>
</dbReference>
<sequence length="570" mass="61686">MIGRLNALLVGFLMATMIVSPQCVVYAQEAAAEAAPGAEFIPQDAVGVGMLRADRLLGSKVAQSYPIEVAEAFGAKYLGINPMKITSITFFVIAPNPIEPVPQVVAIVKTSETIKAESFFGGIEALSQRMTPPEVIQQVMPNLKGKAFQPEGFPREDFAAHLVDEHTFLLGTLVGVSNAVESKPAELTDPAKLLSEASGDADIVLALNVDAVRDQAEAAVEAQPIPFPFTVYKQVPSATKSVMLRGEFVEKLGITLQIDAVDAEGAKNLEYIVGFTKGMAEAAMMGEAEKLADSEDEVQAALGRYQMRMTEQMLKTLTPVREGNSLVLKLEQTDEGAAAMNVAVIGVLVALLLPAVQQARAAARRMTSTNNLKQIALAFHNFHDTYGNLPPQAITDKEGKKLLSWRVAILPYLGYSNLYDQFHLDEPWDSDHNRKLIEQMPEVFTNPNSTAEPGYTNYVVPVGKGMAFEEPGPTPEGRTIAAGTKFRAFTDGLSNTLLCVENNNDAAVIWTQPSDLDVDLTNARKNLGKSQLGGFNAAFGDGSVRLISTEASERMLQLMFQRNDGQPLPR</sequence>
<dbReference type="PANTHER" id="PTHR30093:SF2">
    <property type="entry name" value="TYPE II SECRETION SYSTEM PROTEIN H"/>
    <property type="match status" value="1"/>
</dbReference>
<organism evidence="3 4">
    <name type="scientific">Blastopirellula marina</name>
    <dbReference type="NCBI Taxonomy" id="124"/>
    <lineage>
        <taxon>Bacteria</taxon>
        <taxon>Pseudomonadati</taxon>
        <taxon>Planctomycetota</taxon>
        <taxon>Planctomycetia</taxon>
        <taxon>Pirellulales</taxon>
        <taxon>Pirellulaceae</taxon>
        <taxon>Blastopirellula</taxon>
    </lineage>
</organism>
<evidence type="ECO:0000313" key="3">
    <source>
        <dbReference type="EMBL" id="PQO41599.1"/>
    </source>
</evidence>
<protein>
    <recommendedName>
        <fullName evidence="2">DUF1559 domain-containing protein</fullName>
    </recommendedName>
</protein>
<keyword evidence="1" id="KW-0732">Signal</keyword>
<dbReference type="InterPro" id="IPR045584">
    <property type="entry name" value="Pilin-like"/>
</dbReference>
<dbReference type="SUPFAM" id="SSF54523">
    <property type="entry name" value="Pili subunits"/>
    <property type="match status" value="1"/>
</dbReference>
<dbReference type="PANTHER" id="PTHR30093">
    <property type="entry name" value="GENERAL SECRETION PATHWAY PROTEIN G"/>
    <property type="match status" value="1"/>
</dbReference>
<feature type="signal peptide" evidence="1">
    <location>
        <begin position="1"/>
        <end position="27"/>
    </location>
</feature>
<evidence type="ECO:0000259" key="2">
    <source>
        <dbReference type="Pfam" id="PF07596"/>
    </source>
</evidence>
<comment type="caution">
    <text evidence="3">The sequence shown here is derived from an EMBL/GenBank/DDBJ whole genome shotgun (WGS) entry which is preliminary data.</text>
</comment>
<reference evidence="3 4" key="1">
    <citation type="submission" date="2018-02" db="EMBL/GenBank/DDBJ databases">
        <title>Comparative genomes isolates from brazilian mangrove.</title>
        <authorList>
            <person name="Araujo J.E."/>
            <person name="Taketani R.G."/>
            <person name="Silva M.C.P."/>
            <person name="Loureco M.V."/>
            <person name="Andreote F.D."/>
        </authorList>
    </citation>
    <scope>NUCLEOTIDE SEQUENCE [LARGE SCALE GENOMIC DNA]</scope>
    <source>
        <strain evidence="3 4">Nap-Phe MGV</strain>
    </source>
</reference>
<proteinExistence type="predicted"/>
<evidence type="ECO:0000256" key="1">
    <source>
        <dbReference type="SAM" id="SignalP"/>
    </source>
</evidence>
<dbReference type="EMBL" id="PUHZ01000026">
    <property type="protein sequence ID" value="PQO41599.1"/>
    <property type="molecule type" value="Genomic_DNA"/>
</dbReference>
<dbReference type="OrthoDB" id="285651at2"/>
<evidence type="ECO:0000313" key="4">
    <source>
        <dbReference type="Proteomes" id="UP000237819"/>
    </source>
</evidence>
<dbReference type="RefSeq" id="WP_105339424.1">
    <property type="nucleotide sequence ID" value="NZ_PUHZ01000026.1"/>
</dbReference>
<gene>
    <name evidence="3" type="ORF">C5Y93_31325</name>
</gene>
<dbReference type="InterPro" id="IPR011453">
    <property type="entry name" value="DUF1559"/>
</dbReference>
<dbReference type="AlphaFoldDB" id="A0A2S8GB06"/>
<dbReference type="NCBIfam" id="TIGR04294">
    <property type="entry name" value="pre_pil_HX9DG"/>
    <property type="match status" value="1"/>
</dbReference>